<name>A0AAE0TKV2_9BIVA</name>
<dbReference type="Proteomes" id="UP001195483">
    <property type="component" value="Unassembled WGS sequence"/>
</dbReference>
<reference evidence="1" key="1">
    <citation type="journal article" date="2021" name="Genome Biol. Evol.">
        <title>A High-Quality Reference Genome for a Parasitic Bivalve with Doubly Uniparental Inheritance (Bivalvia: Unionida).</title>
        <authorList>
            <person name="Smith C.H."/>
        </authorList>
    </citation>
    <scope>NUCLEOTIDE SEQUENCE</scope>
    <source>
        <strain evidence="1">CHS0354</strain>
    </source>
</reference>
<reference evidence="1" key="2">
    <citation type="journal article" date="2021" name="Genome Biol. Evol.">
        <title>Developing a high-quality reference genome for a parasitic bivalve with doubly uniparental inheritance (Bivalvia: Unionida).</title>
        <authorList>
            <person name="Smith C.H."/>
        </authorList>
    </citation>
    <scope>NUCLEOTIDE SEQUENCE</scope>
    <source>
        <strain evidence="1">CHS0354</strain>
        <tissue evidence="1">Mantle</tissue>
    </source>
</reference>
<reference evidence="1" key="3">
    <citation type="submission" date="2023-05" db="EMBL/GenBank/DDBJ databases">
        <authorList>
            <person name="Smith C.H."/>
        </authorList>
    </citation>
    <scope>NUCLEOTIDE SEQUENCE</scope>
    <source>
        <strain evidence="1">CHS0354</strain>
        <tissue evidence="1">Mantle</tissue>
    </source>
</reference>
<proteinExistence type="predicted"/>
<evidence type="ECO:0000313" key="2">
    <source>
        <dbReference type="Proteomes" id="UP001195483"/>
    </source>
</evidence>
<keyword evidence="2" id="KW-1185">Reference proteome</keyword>
<dbReference type="EMBL" id="JAEAOA010001867">
    <property type="protein sequence ID" value="KAK3612101.1"/>
    <property type="molecule type" value="Genomic_DNA"/>
</dbReference>
<comment type="caution">
    <text evidence="1">The sequence shown here is derived from an EMBL/GenBank/DDBJ whole genome shotgun (WGS) entry which is preliminary data.</text>
</comment>
<sequence>MKANKTAECLAKLQEQSKSVKSLSLLKPVELSKSDIQTEDVITIYDLINEDSTRVNVENVTTTLTARLGNDYVVILGSFGEEIKTTKVTKFVKENKTFINRLLTKEAGYTGVEIDREIGAVLNHIISNKNFVHG</sequence>
<dbReference type="AlphaFoldDB" id="A0AAE0TKV2"/>
<organism evidence="1 2">
    <name type="scientific">Potamilus streckersoni</name>
    <dbReference type="NCBI Taxonomy" id="2493646"/>
    <lineage>
        <taxon>Eukaryota</taxon>
        <taxon>Metazoa</taxon>
        <taxon>Spiralia</taxon>
        <taxon>Lophotrochozoa</taxon>
        <taxon>Mollusca</taxon>
        <taxon>Bivalvia</taxon>
        <taxon>Autobranchia</taxon>
        <taxon>Heteroconchia</taxon>
        <taxon>Palaeoheterodonta</taxon>
        <taxon>Unionida</taxon>
        <taxon>Unionoidea</taxon>
        <taxon>Unionidae</taxon>
        <taxon>Ambleminae</taxon>
        <taxon>Lampsilini</taxon>
        <taxon>Potamilus</taxon>
    </lineage>
</organism>
<accession>A0AAE0TKV2</accession>
<protein>
    <submittedName>
        <fullName evidence="1">Uncharacterized protein</fullName>
    </submittedName>
</protein>
<evidence type="ECO:0000313" key="1">
    <source>
        <dbReference type="EMBL" id="KAK3612101.1"/>
    </source>
</evidence>
<gene>
    <name evidence="1" type="ORF">CHS0354_031170</name>
</gene>